<sequence length="110" mass="12100">MLDWDPLTKRAETNLLLSVAALRFSRYLVPRPLCASSGSHHGVFWSLVSASTPFSRASSSRPVCISITLLGWLFSLLSISLFSHFTCHVGFGASCLGHTGHDRSLYPLMF</sequence>
<organism evidence="2 3">
    <name type="scientific">Trematosphaeria pertusa</name>
    <dbReference type="NCBI Taxonomy" id="390896"/>
    <lineage>
        <taxon>Eukaryota</taxon>
        <taxon>Fungi</taxon>
        <taxon>Dikarya</taxon>
        <taxon>Ascomycota</taxon>
        <taxon>Pezizomycotina</taxon>
        <taxon>Dothideomycetes</taxon>
        <taxon>Pleosporomycetidae</taxon>
        <taxon>Pleosporales</taxon>
        <taxon>Massarineae</taxon>
        <taxon>Trematosphaeriaceae</taxon>
        <taxon>Trematosphaeria</taxon>
    </lineage>
</organism>
<keyword evidence="3" id="KW-1185">Reference proteome</keyword>
<dbReference type="Proteomes" id="UP000800094">
    <property type="component" value="Unassembled WGS sequence"/>
</dbReference>
<dbReference type="GeneID" id="54574040"/>
<name>A0A6A6ISU6_9PLEO</name>
<feature type="transmembrane region" description="Helical" evidence="1">
    <location>
        <begin position="63"/>
        <end position="85"/>
    </location>
</feature>
<dbReference type="EMBL" id="ML987191">
    <property type="protein sequence ID" value="KAF2253167.1"/>
    <property type="molecule type" value="Genomic_DNA"/>
</dbReference>
<accession>A0A6A6ISU6</accession>
<reference evidence="2" key="1">
    <citation type="journal article" date="2020" name="Stud. Mycol.">
        <title>101 Dothideomycetes genomes: a test case for predicting lifestyles and emergence of pathogens.</title>
        <authorList>
            <person name="Haridas S."/>
            <person name="Albert R."/>
            <person name="Binder M."/>
            <person name="Bloem J."/>
            <person name="Labutti K."/>
            <person name="Salamov A."/>
            <person name="Andreopoulos B."/>
            <person name="Baker S."/>
            <person name="Barry K."/>
            <person name="Bills G."/>
            <person name="Bluhm B."/>
            <person name="Cannon C."/>
            <person name="Castanera R."/>
            <person name="Culley D."/>
            <person name="Daum C."/>
            <person name="Ezra D."/>
            <person name="Gonzalez J."/>
            <person name="Henrissat B."/>
            <person name="Kuo A."/>
            <person name="Liang C."/>
            <person name="Lipzen A."/>
            <person name="Lutzoni F."/>
            <person name="Magnuson J."/>
            <person name="Mondo S."/>
            <person name="Nolan M."/>
            <person name="Ohm R."/>
            <person name="Pangilinan J."/>
            <person name="Park H.-J."/>
            <person name="Ramirez L."/>
            <person name="Alfaro M."/>
            <person name="Sun H."/>
            <person name="Tritt A."/>
            <person name="Yoshinaga Y."/>
            <person name="Zwiers L.-H."/>
            <person name="Turgeon B."/>
            <person name="Goodwin S."/>
            <person name="Spatafora J."/>
            <person name="Crous P."/>
            <person name="Grigoriev I."/>
        </authorList>
    </citation>
    <scope>NUCLEOTIDE SEQUENCE</scope>
    <source>
        <strain evidence="2">CBS 122368</strain>
    </source>
</reference>
<keyword evidence="1" id="KW-0472">Membrane</keyword>
<keyword evidence="1" id="KW-0812">Transmembrane</keyword>
<keyword evidence="1" id="KW-1133">Transmembrane helix</keyword>
<dbReference type="RefSeq" id="XP_033688171.1">
    <property type="nucleotide sequence ID" value="XM_033820710.1"/>
</dbReference>
<evidence type="ECO:0000313" key="3">
    <source>
        <dbReference type="Proteomes" id="UP000800094"/>
    </source>
</evidence>
<evidence type="ECO:0000256" key="1">
    <source>
        <dbReference type="SAM" id="Phobius"/>
    </source>
</evidence>
<gene>
    <name evidence="2" type="ORF">BU26DRAFT_216645</name>
</gene>
<dbReference type="AlphaFoldDB" id="A0A6A6ISU6"/>
<proteinExistence type="predicted"/>
<protein>
    <submittedName>
        <fullName evidence="2">Uncharacterized protein</fullName>
    </submittedName>
</protein>
<evidence type="ECO:0000313" key="2">
    <source>
        <dbReference type="EMBL" id="KAF2253167.1"/>
    </source>
</evidence>